<feature type="domain" description="Histone deacetylase complex subunit SAP30 Sin3 binding" evidence="1">
    <location>
        <begin position="2"/>
        <end position="25"/>
    </location>
</feature>
<name>A0A2K3KA54_TRIPR</name>
<organism evidence="2 3">
    <name type="scientific">Trifolium pratense</name>
    <name type="common">Red clover</name>
    <dbReference type="NCBI Taxonomy" id="57577"/>
    <lineage>
        <taxon>Eukaryota</taxon>
        <taxon>Viridiplantae</taxon>
        <taxon>Streptophyta</taxon>
        <taxon>Embryophyta</taxon>
        <taxon>Tracheophyta</taxon>
        <taxon>Spermatophyta</taxon>
        <taxon>Magnoliopsida</taxon>
        <taxon>eudicotyledons</taxon>
        <taxon>Gunneridae</taxon>
        <taxon>Pentapetalae</taxon>
        <taxon>rosids</taxon>
        <taxon>fabids</taxon>
        <taxon>Fabales</taxon>
        <taxon>Fabaceae</taxon>
        <taxon>Papilionoideae</taxon>
        <taxon>50 kb inversion clade</taxon>
        <taxon>NPAAA clade</taxon>
        <taxon>Hologalegina</taxon>
        <taxon>IRL clade</taxon>
        <taxon>Trifolieae</taxon>
        <taxon>Trifolium</taxon>
    </lineage>
</organism>
<sequence length="26" mass="2979">VDVVPNPSKEQLVDVVQRHFMSQMVP</sequence>
<reference evidence="2 3" key="1">
    <citation type="journal article" date="2014" name="Am. J. Bot.">
        <title>Genome assembly and annotation for red clover (Trifolium pratense; Fabaceae).</title>
        <authorList>
            <person name="Istvanek J."/>
            <person name="Jaros M."/>
            <person name="Krenek A."/>
            <person name="Repkova J."/>
        </authorList>
    </citation>
    <scope>NUCLEOTIDE SEQUENCE [LARGE SCALE GENOMIC DNA]</scope>
    <source>
        <strain evidence="3">cv. Tatra</strain>
        <tissue evidence="2">Young leaves</tissue>
    </source>
</reference>
<accession>A0A2K3KA54</accession>
<evidence type="ECO:0000313" key="2">
    <source>
        <dbReference type="EMBL" id="PNX63133.1"/>
    </source>
</evidence>
<dbReference type="AlphaFoldDB" id="A0A2K3KA54"/>
<dbReference type="Gene3D" id="6.10.160.20">
    <property type="match status" value="1"/>
</dbReference>
<dbReference type="EMBL" id="ASHM01152727">
    <property type="protein sequence ID" value="PNX63133.1"/>
    <property type="molecule type" value="Genomic_DNA"/>
</dbReference>
<proteinExistence type="predicted"/>
<reference evidence="2 3" key="2">
    <citation type="journal article" date="2017" name="Front. Plant Sci.">
        <title>Gene Classification and Mining of Molecular Markers Useful in Red Clover (Trifolium pratense) Breeding.</title>
        <authorList>
            <person name="Istvanek J."/>
            <person name="Dluhosova J."/>
            <person name="Dluhos P."/>
            <person name="Patkova L."/>
            <person name="Nedelnik J."/>
            <person name="Repkova J."/>
        </authorList>
    </citation>
    <scope>NUCLEOTIDE SEQUENCE [LARGE SCALE GENOMIC DNA]</scope>
    <source>
        <strain evidence="3">cv. Tatra</strain>
        <tissue evidence="2">Young leaves</tissue>
    </source>
</reference>
<evidence type="ECO:0000259" key="1">
    <source>
        <dbReference type="Pfam" id="PF13867"/>
    </source>
</evidence>
<dbReference type="Pfam" id="PF13867">
    <property type="entry name" value="SAP30_Sin3_bdg"/>
    <property type="match status" value="1"/>
</dbReference>
<evidence type="ECO:0000313" key="3">
    <source>
        <dbReference type="Proteomes" id="UP000236291"/>
    </source>
</evidence>
<comment type="caution">
    <text evidence="2">The sequence shown here is derived from an EMBL/GenBank/DDBJ whole genome shotgun (WGS) entry which is preliminary data.</text>
</comment>
<dbReference type="InterPro" id="IPR038291">
    <property type="entry name" value="SAP30_C_sf"/>
</dbReference>
<gene>
    <name evidence="2" type="ORF">L195_g061476</name>
</gene>
<feature type="non-terminal residue" evidence="2">
    <location>
        <position position="1"/>
    </location>
</feature>
<protein>
    <recommendedName>
        <fullName evidence="1">Histone deacetylase complex subunit SAP30 Sin3 binding domain-containing protein</fullName>
    </recommendedName>
</protein>
<dbReference type="Proteomes" id="UP000236291">
    <property type="component" value="Unassembled WGS sequence"/>
</dbReference>
<dbReference type="InterPro" id="IPR025718">
    <property type="entry name" value="SAP30_Sin3-bd"/>
</dbReference>